<keyword evidence="2" id="KW-1277">Toxin-antitoxin system</keyword>
<comment type="similarity">
    <text evidence="1">Belongs to the RelE toxin family.</text>
</comment>
<comment type="caution">
    <text evidence="3">The sequence shown here is derived from an EMBL/GenBank/DDBJ whole genome shotgun (WGS) entry which is preliminary data.</text>
</comment>
<sequence length="91" mass="10673">MQVVWSDHALQDLERLREFIASVNPEAAAQVLQSLVLAPVNLLTHSRIGPALARYEPREVRRLIVGNYEMHYELRVNALYILRVWHTRENR</sequence>
<dbReference type="AlphaFoldDB" id="A0A1S8CFA6"/>
<name>A0A1S8CFA6_9GAMM</name>
<evidence type="ECO:0000313" key="3">
    <source>
        <dbReference type="EMBL" id="OMQ18943.1"/>
    </source>
</evidence>
<reference evidence="3 4" key="1">
    <citation type="submission" date="2016-11" db="EMBL/GenBank/DDBJ databases">
        <title>Rahnella oryzae sp. nov., isolated from rice root.</title>
        <authorList>
            <person name="Zhang X.-X."/>
            <person name="Zhang J."/>
        </authorList>
    </citation>
    <scope>NUCLEOTIDE SEQUENCE [LARGE SCALE GENOMIC DNA]</scope>
    <source>
        <strain evidence="3 4">J11-6</strain>
    </source>
</reference>
<dbReference type="Gene3D" id="3.30.2310.20">
    <property type="entry name" value="RelE-like"/>
    <property type="match status" value="1"/>
</dbReference>
<protein>
    <submittedName>
        <fullName evidence="3">Plasmid stabilization protein</fullName>
    </submittedName>
</protein>
<gene>
    <name evidence="3" type="ORF">BMI79_21505</name>
</gene>
<dbReference type="InterPro" id="IPR035093">
    <property type="entry name" value="RelE/ParE_toxin_dom_sf"/>
</dbReference>
<dbReference type="EMBL" id="MOXD01000022">
    <property type="protein sequence ID" value="OMQ18943.1"/>
    <property type="molecule type" value="Genomic_DNA"/>
</dbReference>
<keyword evidence="4" id="KW-1185">Reference proteome</keyword>
<dbReference type="PANTHER" id="PTHR33755">
    <property type="entry name" value="TOXIN PARE1-RELATED"/>
    <property type="match status" value="1"/>
</dbReference>
<dbReference type="OrthoDB" id="573800at2"/>
<evidence type="ECO:0000256" key="1">
    <source>
        <dbReference type="ARBA" id="ARBA00006226"/>
    </source>
</evidence>
<dbReference type="PANTHER" id="PTHR33755:SF7">
    <property type="entry name" value="TOXIN MODULE OF TOXIN-ANTITOXIN SYSTEM RELE_STBE FAMILY"/>
    <property type="match status" value="1"/>
</dbReference>
<dbReference type="Proteomes" id="UP000216021">
    <property type="component" value="Unassembled WGS sequence"/>
</dbReference>
<dbReference type="Pfam" id="PF05016">
    <property type="entry name" value="ParE_toxin"/>
    <property type="match status" value="1"/>
</dbReference>
<organism evidence="3 4">
    <name type="scientific">Serratia oryzae</name>
    <dbReference type="NCBI Taxonomy" id="2034155"/>
    <lineage>
        <taxon>Bacteria</taxon>
        <taxon>Pseudomonadati</taxon>
        <taxon>Pseudomonadota</taxon>
        <taxon>Gammaproteobacteria</taxon>
        <taxon>Enterobacterales</taxon>
        <taxon>Yersiniaceae</taxon>
        <taxon>Serratia</taxon>
    </lineage>
</organism>
<accession>A0A1S8CFA6</accession>
<dbReference type="STRING" id="2034155.BMI79_21505"/>
<evidence type="ECO:0000313" key="4">
    <source>
        <dbReference type="Proteomes" id="UP000216021"/>
    </source>
</evidence>
<dbReference type="InterPro" id="IPR007712">
    <property type="entry name" value="RelE/ParE_toxin"/>
</dbReference>
<dbReference type="InterPro" id="IPR051803">
    <property type="entry name" value="TA_system_RelE-like_toxin"/>
</dbReference>
<dbReference type="RefSeq" id="WP_076944305.1">
    <property type="nucleotide sequence ID" value="NZ_MOXD01000022.1"/>
</dbReference>
<evidence type="ECO:0000256" key="2">
    <source>
        <dbReference type="ARBA" id="ARBA00022649"/>
    </source>
</evidence>
<proteinExistence type="inferred from homology"/>